<protein>
    <submittedName>
        <fullName evidence="1">Uncharacterized protein</fullName>
    </submittedName>
</protein>
<gene>
    <name evidence="1" type="ORF">H2199_006087</name>
</gene>
<dbReference type="Proteomes" id="UP001172680">
    <property type="component" value="Unassembled WGS sequence"/>
</dbReference>
<evidence type="ECO:0000313" key="1">
    <source>
        <dbReference type="EMBL" id="KAJ9639854.1"/>
    </source>
</evidence>
<sequence>MTMTAEEKEITLFQDRYMSSEEDLSPIEVNLDDTLSVNDEVADYVTARPVTIGPSKPKKSGDLAVVVSMAPTPIDLSSLHKIHLNRVGNPKLDFINHESRQLTPLLFANIYPQTLKLPLQILPSLDSADIRLSNTPSFLSSDPFPSIHEADPAAKPSHSRLRSLSRVFSTARMAVSSSKKGTDNRNSTPNPSRPSTPTAPALPPRRPSMTRPQTAGAGARASVMLPLTTPADNASEWDKPRSKPKMVARGAAERAPTIELPPFPDEEDDKEVEFKRRRLGRRKSFLGLI</sequence>
<proteinExistence type="predicted"/>
<reference evidence="1" key="1">
    <citation type="submission" date="2022-10" db="EMBL/GenBank/DDBJ databases">
        <title>Culturing micro-colonial fungi from biological soil crusts in the Mojave desert and describing Neophaeococcomyces mojavensis, and introducing the new genera and species Taxawa tesnikishii.</title>
        <authorList>
            <person name="Kurbessoian T."/>
            <person name="Stajich J.E."/>
        </authorList>
    </citation>
    <scope>NUCLEOTIDE SEQUENCE</scope>
    <source>
        <strain evidence="1">JES_115</strain>
    </source>
</reference>
<evidence type="ECO:0000313" key="2">
    <source>
        <dbReference type="Proteomes" id="UP001172680"/>
    </source>
</evidence>
<dbReference type="EMBL" id="JAPDRP010000018">
    <property type="protein sequence ID" value="KAJ9639854.1"/>
    <property type="molecule type" value="Genomic_DNA"/>
</dbReference>
<name>A0ACC2YWS8_9PEZI</name>
<keyword evidence="2" id="KW-1185">Reference proteome</keyword>
<comment type="caution">
    <text evidence="1">The sequence shown here is derived from an EMBL/GenBank/DDBJ whole genome shotgun (WGS) entry which is preliminary data.</text>
</comment>
<accession>A0ACC2YWS8</accession>
<organism evidence="1 2">
    <name type="scientific">Coniosporium tulheliwenetii</name>
    <dbReference type="NCBI Taxonomy" id="3383036"/>
    <lineage>
        <taxon>Eukaryota</taxon>
        <taxon>Fungi</taxon>
        <taxon>Dikarya</taxon>
        <taxon>Ascomycota</taxon>
        <taxon>Pezizomycotina</taxon>
        <taxon>Dothideomycetes</taxon>
        <taxon>Dothideomycetes incertae sedis</taxon>
        <taxon>Coniosporium</taxon>
    </lineage>
</organism>